<dbReference type="PANTHER" id="PTHR48050:SF13">
    <property type="entry name" value="STEROL 3-BETA-GLUCOSYLTRANSFERASE UGT80A2"/>
    <property type="match status" value="1"/>
</dbReference>
<dbReference type="InterPro" id="IPR002213">
    <property type="entry name" value="UDP_glucos_trans"/>
</dbReference>
<evidence type="ECO:0000313" key="5">
    <source>
        <dbReference type="Proteomes" id="UP000267081"/>
    </source>
</evidence>
<dbReference type="FunFam" id="3.40.50.2000:FF:000072">
    <property type="entry name" value="Glycosyl transferase"/>
    <property type="match status" value="1"/>
</dbReference>
<dbReference type="InterPro" id="IPR050426">
    <property type="entry name" value="Glycosyltransferase_28"/>
</dbReference>
<dbReference type="SUPFAM" id="SSF53756">
    <property type="entry name" value="UDP-Glycosyltransferase/glycogen phosphorylase"/>
    <property type="match status" value="1"/>
</dbReference>
<dbReference type="AlphaFoldDB" id="A0A427T086"/>
<name>A0A427T086_9PSEU</name>
<dbReference type="Proteomes" id="UP000267081">
    <property type="component" value="Unassembled WGS sequence"/>
</dbReference>
<dbReference type="GO" id="GO:0008194">
    <property type="term" value="F:UDP-glycosyltransferase activity"/>
    <property type="evidence" value="ECO:0007669"/>
    <property type="project" value="InterPro"/>
</dbReference>
<comment type="caution">
    <text evidence="4">The sequence shown here is derived from an EMBL/GenBank/DDBJ whole genome shotgun (WGS) entry which is preliminary data.</text>
</comment>
<dbReference type="GO" id="GO:0017000">
    <property type="term" value="P:antibiotic biosynthetic process"/>
    <property type="evidence" value="ECO:0007669"/>
    <property type="project" value="UniProtKB-ARBA"/>
</dbReference>
<evidence type="ECO:0000256" key="1">
    <source>
        <dbReference type="ARBA" id="ARBA00009995"/>
    </source>
</evidence>
<dbReference type="RefSeq" id="WP_125314858.1">
    <property type="nucleotide sequence ID" value="NZ_RSEC01000060.1"/>
</dbReference>
<dbReference type="Gene3D" id="3.40.50.2000">
    <property type="entry name" value="Glycogen Phosphorylase B"/>
    <property type="match status" value="2"/>
</dbReference>
<dbReference type="EMBL" id="RSEC01000060">
    <property type="protein sequence ID" value="RSD10715.1"/>
    <property type="molecule type" value="Genomic_DNA"/>
</dbReference>
<organism evidence="4 5">
    <name type="scientific">Amycolatopsis eburnea</name>
    <dbReference type="NCBI Taxonomy" id="2267691"/>
    <lineage>
        <taxon>Bacteria</taxon>
        <taxon>Bacillati</taxon>
        <taxon>Actinomycetota</taxon>
        <taxon>Actinomycetes</taxon>
        <taxon>Pseudonocardiales</taxon>
        <taxon>Pseudonocardiaceae</taxon>
        <taxon>Amycolatopsis</taxon>
    </lineage>
</organism>
<reference evidence="4 5" key="1">
    <citation type="submission" date="2018-12" db="EMBL/GenBank/DDBJ databases">
        <title>Amycolatopsis eburnea sp. nov. actinomycete associate with arbuscular mycorrhiza fungal spore.</title>
        <authorList>
            <person name="Lumyong S."/>
            <person name="Chaiya L."/>
        </authorList>
    </citation>
    <scope>NUCLEOTIDE SEQUENCE [LARGE SCALE GENOMIC DNA]</scope>
    <source>
        <strain evidence="4 5">GLM-1</strain>
    </source>
</reference>
<dbReference type="CDD" id="cd03784">
    <property type="entry name" value="GT1_Gtf-like"/>
    <property type="match status" value="1"/>
</dbReference>
<protein>
    <submittedName>
        <fullName evidence="4">Oleandomycin glycosyltransferase</fullName>
    </submittedName>
</protein>
<dbReference type="InterPro" id="IPR006326">
    <property type="entry name" value="UDPGT_MGT-like"/>
</dbReference>
<feature type="domain" description="Erythromycin biosynthesis protein CIII-like C-terminal" evidence="3">
    <location>
        <begin position="261"/>
        <end position="376"/>
    </location>
</feature>
<evidence type="ECO:0000259" key="3">
    <source>
        <dbReference type="Pfam" id="PF06722"/>
    </source>
</evidence>
<keyword evidence="5" id="KW-1185">Reference proteome</keyword>
<sequence>MAHIALLNIPAYGHVMPTLDVAAELVRRGHRVTFATTDQFADLVAPTGARVLRYESSLTPKPRTEAPPADFAAWLPLVLVMESTATIPVFEAAFADDKPDLILYDRTVYATGRVLSAKWGVPAVELFPSFAYNDEWSLAKFLGEENGFSEDHPARVAFREKIAELTAAHGVGEITPADFAIGREEFALAFVAKEFQYRGETFDDRFAFVGPCLGDRAFQGDWQPPSDGKPVLLVSLGTAFNDRPDFFRAVVTAFTGENWHVVLSIGTLDPAELGELPPNFEAHAQVPQLEVLKHASVFITHSGMGGTMEALYFDTPMVSLPQSVEQAAVAQRVAELGLGTSLTGQEPTPELLREAVRATAGDERIDAAVAAMSAKVRAAGGAVRAADELERHLKRVS</sequence>
<proteinExistence type="inferred from homology"/>
<dbReference type="OrthoDB" id="6620093at2"/>
<accession>A0A427T086</accession>
<evidence type="ECO:0000313" key="4">
    <source>
        <dbReference type="EMBL" id="RSD10715.1"/>
    </source>
</evidence>
<dbReference type="InterPro" id="IPR010610">
    <property type="entry name" value="EryCIII-like_C"/>
</dbReference>
<dbReference type="NCBIfam" id="TIGR01426">
    <property type="entry name" value="MGT"/>
    <property type="match status" value="1"/>
</dbReference>
<comment type="similarity">
    <text evidence="1">Belongs to the UDP-glycosyltransferase family.</text>
</comment>
<dbReference type="Pfam" id="PF06722">
    <property type="entry name" value="EryCIII-like_C"/>
    <property type="match status" value="1"/>
</dbReference>
<evidence type="ECO:0000256" key="2">
    <source>
        <dbReference type="ARBA" id="ARBA00022679"/>
    </source>
</evidence>
<dbReference type="PANTHER" id="PTHR48050">
    <property type="entry name" value="STEROL 3-BETA-GLUCOSYLTRANSFERASE"/>
    <property type="match status" value="1"/>
</dbReference>
<keyword evidence="2 4" id="KW-0808">Transferase</keyword>
<gene>
    <name evidence="4" type="ORF">EIY87_38610</name>
</gene>
<dbReference type="GO" id="GO:0016758">
    <property type="term" value="F:hexosyltransferase activity"/>
    <property type="evidence" value="ECO:0007669"/>
    <property type="project" value="InterPro"/>
</dbReference>